<protein>
    <recommendedName>
        <fullName evidence="1">FlgD/Vpr Ig-like domain-containing protein</fullName>
    </recommendedName>
</protein>
<dbReference type="KEGG" id="caci:CLOAM1386"/>
<dbReference type="Pfam" id="PF17957">
    <property type="entry name" value="Big_7"/>
    <property type="match status" value="1"/>
</dbReference>
<sequence>MCICILFPAPIMNFLCLNTGKKGSDVFEEKLPGSGLLIYRIDQRFEGNADGPPEGIYVYRPNGTLTHNGLVAEAPFSADNYRTAFNVYTNPQSFLNNGNTFPINLKNITSAGETISFTLASPTESMAPVISSISPASGSILPAETIQLNLQITDPANALLRVEYTLDGVLVYTADSEPFSGEINGNLLTAGVHNIGITAFSASNLTTNLNVYYRIIDPNLQNWFSWISPEPLWTEYSRGAIPIKVAVNMDLGTQEYLVKGLRFKITPDPWGEPDIPGLVVAQINRFANGAITEQVLLSIGYIFNTGYDPNFVYTISDTTSISGQIAVILDLFEYQNICFDQNASCGHSWITEPNRIWTDALGRGVVGSAGIELLLQKPNVASDDPCIPAVNLSLSSYPNPFTETNKIKYSLPESSKVNLSIYNIKGQKVTTLQAENKKAGNYELEWNGKDSSGNKVGSGLYFCRLETNGKIVTTKLLKLKGM</sequence>
<dbReference type="NCBIfam" id="TIGR04183">
    <property type="entry name" value="Por_Secre_tail"/>
    <property type="match status" value="1"/>
</dbReference>
<dbReference type="InterPro" id="IPR025965">
    <property type="entry name" value="FlgD/Vpr_Ig-like"/>
</dbReference>
<accession>B0VJ38</accession>
<dbReference type="Proteomes" id="UP000002019">
    <property type="component" value="Chromosome"/>
</dbReference>
<keyword evidence="3" id="KW-1185">Reference proteome</keyword>
<feature type="domain" description="FlgD/Vpr Ig-like" evidence="1">
    <location>
        <begin position="406"/>
        <end position="466"/>
    </location>
</feature>
<dbReference type="AlphaFoldDB" id="B0VJ38"/>
<dbReference type="eggNOG" id="COG1361">
    <property type="taxonomic scope" value="Bacteria"/>
</dbReference>
<organism evidence="2 3">
    <name type="scientific">Cloacimonas acidaminovorans (strain Evry)</name>
    <dbReference type="NCBI Taxonomy" id="459349"/>
    <lineage>
        <taxon>Bacteria</taxon>
        <taxon>Pseudomonadati</taxon>
        <taxon>Candidatus Cloacimonadota</taxon>
        <taxon>Candidatus Cloacimonadia</taxon>
        <taxon>Candidatus Cloacimonadales</taxon>
        <taxon>Candidatus Cloacimonadaceae</taxon>
        <taxon>Candidatus Cloacimonas</taxon>
    </lineage>
</organism>
<dbReference type="Pfam" id="PF13860">
    <property type="entry name" value="FlgD_ig"/>
    <property type="match status" value="1"/>
</dbReference>
<dbReference type="Gene3D" id="2.60.40.10">
    <property type="entry name" value="Immunoglobulins"/>
    <property type="match status" value="1"/>
</dbReference>
<name>B0VJ38_CLOAI</name>
<evidence type="ECO:0000259" key="1">
    <source>
        <dbReference type="Pfam" id="PF13860"/>
    </source>
</evidence>
<dbReference type="InterPro" id="IPR026444">
    <property type="entry name" value="Secre_tail"/>
</dbReference>
<evidence type="ECO:0000313" key="2">
    <source>
        <dbReference type="EMBL" id="CAO81239.1"/>
    </source>
</evidence>
<dbReference type="eggNOG" id="COG4412">
    <property type="taxonomic scope" value="Bacteria"/>
</dbReference>
<gene>
    <name evidence="2" type="ordered locus">CLOAM1386</name>
</gene>
<dbReference type="EMBL" id="CU466930">
    <property type="protein sequence ID" value="CAO81239.1"/>
    <property type="molecule type" value="Genomic_DNA"/>
</dbReference>
<proteinExistence type="predicted"/>
<dbReference type="Gene3D" id="2.60.40.4070">
    <property type="match status" value="1"/>
</dbReference>
<evidence type="ECO:0000313" key="3">
    <source>
        <dbReference type="Proteomes" id="UP000002019"/>
    </source>
</evidence>
<dbReference type="HOGENOM" id="CLU_565855_0_0_0"/>
<dbReference type="InterPro" id="IPR013783">
    <property type="entry name" value="Ig-like_fold"/>
</dbReference>
<dbReference type="STRING" id="459349.CLOAM1386"/>
<reference evidence="2 3" key="1">
    <citation type="journal article" date="2008" name="J. Bacteriol.">
        <title>'Candidatus Cloacamonas acidaminovorans': genome sequence reconstruction provides a first glimpse of a new bacterial division.</title>
        <authorList>
            <person name="Pelletier E."/>
            <person name="Kreimeyer A."/>
            <person name="Bocs S."/>
            <person name="Rouy Z."/>
            <person name="Gyapay G."/>
            <person name="Chouari R."/>
            <person name="Riviere D."/>
            <person name="Ganesan A."/>
            <person name="Daegelen P."/>
            <person name="Sghir A."/>
            <person name="Cohen G.N."/>
            <person name="Medigue C."/>
            <person name="Weissenbach J."/>
            <person name="Le Paslier D."/>
        </authorList>
    </citation>
    <scope>NUCLEOTIDE SEQUENCE [LARGE SCALE GENOMIC DNA]</scope>
    <source>
        <strain evidence="3">Evry</strain>
    </source>
</reference>